<organism evidence="1 2">
    <name type="scientific">Rousettus aegyptiacus</name>
    <name type="common">Egyptian fruit bat</name>
    <name type="synonym">Pteropus aegyptiacus</name>
    <dbReference type="NCBI Taxonomy" id="9407"/>
    <lineage>
        <taxon>Eukaryota</taxon>
        <taxon>Metazoa</taxon>
        <taxon>Chordata</taxon>
        <taxon>Craniata</taxon>
        <taxon>Vertebrata</taxon>
        <taxon>Euteleostomi</taxon>
        <taxon>Mammalia</taxon>
        <taxon>Eutheria</taxon>
        <taxon>Laurasiatheria</taxon>
        <taxon>Chiroptera</taxon>
        <taxon>Yinpterochiroptera</taxon>
        <taxon>Pteropodoidea</taxon>
        <taxon>Pteropodidae</taxon>
        <taxon>Rousettinae</taxon>
        <taxon>Rousettus</taxon>
    </lineage>
</organism>
<reference evidence="1 2" key="1">
    <citation type="journal article" date="2020" name="Nature">
        <title>Six reference-quality genomes reveal evolution of bat adaptations.</title>
        <authorList>
            <person name="Jebb D."/>
            <person name="Huang Z."/>
            <person name="Pippel M."/>
            <person name="Hughes G.M."/>
            <person name="Lavrichenko K."/>
            <person name="Devanna P."/>
            <person name="Winkler S."/>
            <person name="Jermiin L.S."/>
            <person name="Skirmuntt E.C."/>
            <person name="Katzourakis A."/>
            <person name="Burkitt-Gray L."/>
            <person name="Ray D.A."/>
            <person name="Sullivan K.A.M."/>
            <person name="Roscito J.G."/>
            <person name="Kirilenko B.M."/>
            <person name="Davalos L.M."/>
            <person name="Corthals A.P."/>
            <person name="Power M.L."/>
            <person name="Jones G."/>
            <person name="Ransome R.D."/>
            <person name="Dechmann D.K.N."/>
            <person name="Locatelli A.G."/>
            <person name="Puechmaille S.J."/>
            <person name="Fedrigo O."/>
            <person name="Jarvis E.D."/>
            <person name="Hiller M."/>
            <person name="Vernes S.C."/>
            <person name="Myers E.W."/>
            <person name="Teeling E.C."/>
        </authorList>
    </citation>
    <scope>NUCLEOTIDE SEQUENCE [LARGE SCALE GENOMIC DNA]</scope>
    <source>
        <strain evidence="1">MRouAeg1</strain>
        <tissue evidence="1">Muscle</tissue>
    </source>
</reference>
<dbReference type="Proteomes" id="UP000593571">
    <property type="component" value="Unassembled WGS sequence"/>
</dbReference>
<evidence type="ECO:0000313" key="1">
    <source>
        <dbReference type="EMBL" id="KAF6397211.1"/>
    </source>
</evidence>
<gene>
    <name evidence="1" type="ORF">HJG63_009853</name>
</gene>
<dbReference type="EMBL" id="JACASE010000017">
    <property type="protein sequence ID" value="KAF6397211.1"/>
    <property type="molecule type" value="Genomic_DNA"/>
</dbReference>
<protein>
    <submittedName>
        <fullName evidence="1">Uncharacterized protein</fullName>
    </submittedName>
</protein>
<comment type="caution">
    <text evidence="1">The sequence shown here is derived from an EMBL/GenBank/DDBJ whole genome shotgun (WGS) entry which is preliminary data.</text>
</comment>
<name>A0A7J8BFE0_ROUAE</name>
<accession>A0A7J8BFE0</accession>
<dbReference type="AlphaFoldDB" id="A0A7J8BFE0"/>
<proteinExistence type="predicted"/>
<sequence>MRCRRHVSYERVTFRGVRRSMSSSLRNLPARGSPASVLVLCAPAVCSLHPLRRFLSLLLPGYLSPSPAREPLIQEVFTEQSAYESIMLEEVANKTVLPRPKRQILNKNTNECTAAHAADAKNEKKKARRVTAQGDLLTIAVSGKAS</sequence>
<keyword evidence="2" id="KW-1185">Reference proteome</keyword>
<evidence type="ECO:0000313" key="2">
    <source>
        <dbReference type="Proteomes" id="UP000593571"/>
    </source>
</evidence>